<organism evidence="1">
    <name type="scientific">marine sediment metagenome</name>
    <dbReference type="NCBI Taxonomy" id="412755"/>
    <lineage>
        <taxon>unclassified sequences</taxon>
        <taxon>metagenomes</taxon>
        <taxon>ecological metagenomes</taxon>
    </lineage>
</organism>
<name>X1LG14_9ZZZZ</name>
<proteinExistence type="predicted"/>
<protein>
    <submittedName>
        <fullName evidence="1">Uncharacterized protein</fullName>
    </submittedName>
</protein>
<dbReference type="EMBL" id="BARV01007022">
    <property type="protein sequence ID" value="GAI18262.1"/>
    <property type="molecule type" value="Genomic_DNA"/>
</dbReference>
<reference evidence="1" key="1">
    <citation type="journal article" date="2014" name="Front. Microbiol.">
        <title>High frequency of phylogenetically diverse reductive dehalogenase-homologous genes in deep subseafloor sedimentary metagenomes.</title>
        <authorList>
            <person name="Kawai M."/>
            <person name="Futagami T."/>
            <person name="Toyoda A."/>
            <person name="Takaki Y."/>
            <person name="Nishi S."/>
            <person name="Hori S."/>
            <person name="Arai W."/>
            <person name="Tsubouchi T."/>
            <person name="Morono Y."/>
            <person name="Uchiyama I."/>
            <person name="Ito T."/>
            <person name="Fujiyama A."/>
            <person name="Inagaki F."/>
            <person name="Takami H."/>
        </authorList>
    </citation>
    <scope>NUCLEOTIDE SEQUENCE</scope>
    <source>
        <strain evidence="1">Expedition CK06-06</strain>
    </source>
</reference>
<comment type="caution">
    <text evidence="1">The sequence shown here is derived from an EMBL/GenBank/DDBJ whole genome shotgun (WGS) entry which is preliminary data.</text>
</comment>
<accession>X1LG14</accession>
<feature type="non-terminal residue" evidence="1">
    <location>
        <position position="30"/>
    </location>
</feature>
<sequence>MEKNLKKQLDMINLGTEDIMLREELEKIVS</sequence>
<dbReference type="AlphaFoldDB" id="X1LG14"/>
<gene>
    <name evidence="1" type="ORF">S06H3_14367</name>
</gene>
<evidence type="ECO:0000313" key="1">
    <source>
        <dbReference type="EMBL" id="GAI18262.1"/>
    </source>
</evidence>